<dbReference type="Proteomes" id="UP001159427">
    <property type="component" value="Unassembled WGS sequence"/>
</dbReference>
<organism evidence="6 7">
    <name type="scientific">Porites evermanni</name>
    <dbReference type="NCBI Taxonomy" id="104178"/>
    <lineage>
        <taxon>Eukaryota</taxon>
        <taxon>Metazoa</taxon>
        <taxon>Cnidaria</taxon>
        <taxon>Anthozoa</taxon>
        <taxon>Hexacorallia</taxon>
        <taxon>Scleractinia</taxon>
        <taxon>Fungiina</taxon>
        <taxon>Poritidae</taxon>
        <taxon>Porites</taxon>
    </lineage>
</organism>
<keyword evidence="7" id="KW-1185">Reference proteome</keyword>
<dbReference type="Gene3D" id="2.10.25.10">
    <property type="entry name" value="Laminin"/>
    <property type="match status" value="1"/>
</dbReference>
<keyword evidence="4" id="KW-1133">Transmembrane helix</keyword>
<keyword evidence="2" id="KW-0863">Zinc-finger</keyword>
<dbReference type="SMART" id="SM00744">
    <property type="entry name" value="RINGv"/>
    <property type="match status" value="1"/>
</dbReference>
<reference evidence="6 7" key="1">
    <citation type="submission" date="2022-05" db="EMBL/GenBank/DDBJ databases">
        <authorList>
            <consortium name="Genoscope - CEA"/>
            <person name="William W."/>
        </authorList>
    </citation>
    <scope>NUCLEOTIDE SEQUENCE [LARGE SCALE GENOMIC DNA]</scope>
</reference>
<evidence type="ECO:0000259" key="5">
    <source>
        <dbReference type="PROSITE" id="PS51292"/>
    </source>
</evidence>
<dbReference type="EMBL" id="CALNXI010000068">
    <property type="protein sequence ID" value="CAH3017699.1"/>
    <property type="molecule type" value="Genomic_DNA"/>
</dbReference>
<evidence type="ECO:0000256" key="4">
    <source>
        <dbReference type="SAM" id="Phobius"/>
    </source>
</evidence>
<feature type="transmembrane region" description="Helical" evidence="4">
    <location>
        <begin position="95"/>
        <end position="113"/>
    </location>
</feature>
<dbReference type="PROSITE" id="PS51292">
    <property type="entry name" value="ZF_RING_CH"/>
    <property type="match status" value="1"/>
</dbReference>
<dbReference type="PANTHER" id="PTHR20893:SF2">
    <property type="entry name" value="LD08641P"/>
    <property type="match status" value="1"/>
</dbReference>
<keyword evidence="3" id="KW-0862">Zinc</keyword>
<dbReference type="SUPFAM" id="SSF57850">
    <property type="entry name" value="RING/U-box"/>
    <property type="match status" value="1"/>
</dbReference>
<feature type="transmembrane region" description="Helical" evidence="4">
    <location>
        <begin position="128"/>
        <end position="145"/>
    </location>
</feature>
<feature type="transmembrane region" description="Helical" evidence="4">
    <location>
        <begin position="470"/>
        <end position="489"/>
    </location>
</feature>
<evidence type="ECO:0000313" key="7">
    <source>
        <dbReference type="Proteomes" id="UP001159427"/>
    </source>
</evidence>
<comment type="caution">
    <text evidence="6">The sequence shown here is derived from an EMBL/GenBank/DDBJ whole genome shotgun (WGS) entry which is preliminary data.</text>
</comment>
<evidence type="ECO:0000313" key="6">
    <source>
        <dbReference type="EMBL" id="CAH3017699.1"/>
    </source>
</evidence>
<dbReference type="Gene3D" id="3.30.40.10">
    <property type="entry name" value="Zinc/RING finger domain, C3HC4 (zinc finger)"/>
    <property type="match status" value="1"/>
</dbReference>
<keyword evidence="4" id="KW-0472">Membrane</keyword>
<sequence length="532" mass="60074">MSYYLMKMNDGRSQDCPSDCSGHGSCIRGSCVCEVQYSGGSCSDTNTGYFIGFSAVFFFVCAISVAQLALCVRSEFRKLKRPTLAKACRLTVQKTLYLCMIIACGSRGVYFSIKRYLPDTVGENLFNAYYPVIISGFTIIICFWAETFHVAGLRLDRPRFLSKSSLGFIIFNVFMYVIFLIHLITTELTDEQTKVYLYNSFNGFFVVLMFLVLTFFLIYGVELFYKVRGAFITSLIESATVDTTQVTMSRVGLFSQASFQLLTSLFLLGDIMGEKWKSRLPIEGRNAMEVVFRFFELCVALWFSCCLWNWKSPSQLWILNPRRLLVPETDEESRHLCSSSHEHTSYSSIPPNQIEDLDSPRRECWVCYDSERTDAGPMIFPCQCKGDLAAVHHDCLKRWLIESSGDSRSDSHKCKVCGEEYKLLTGRAWLPSGLSVRHWLQTTLILSMMIGTPIGVYFVCLTSISPACKILAIGLAVVLEYAWLRLLGLNMLHVYRQARLATMTIIGRTETVSDELPGDSHAAPEAVEITTA</sequence>
<gene>
    <name evidence="6" type="ORF">PEVE_00039035</name>
</gene>
<dbReference type="InterPro" id="IPR011016">
    <property type="entry name" value="Znf_RING-CH"/>
</dbReference>
<dbReference type="CDD" id="cd16495">
    <property type="entry name" value="RING_CH-C4HC3_MARCH"/>
    <property type="match status" value="1"/>
</dbReference>
<feature type="transmembrane region" description="Helical" evidence="4">
    <location>
        <begin position="166"/>
        <end position="184"/>
    </location>
</feature>
<feature type="transmembrane region" description="Helical" evidence="4">
    <location>
        <begin position="49"/>
        <end position="74"/>
    </location>
</feature>
<feature type="transmembrane region" description="Helical" evidence="4">
    <location>
        <begin position="204"/>
        <end position="225"/>
    </location>
</feature>
<dbReference type="Pfam" id="PF06454">
    <property type="entry name" value="THH1_TOM1-3_dom"/>
    <property type="match status" value="1"/>
</dbReference>
<feature type="domain" description="RING-CH-type" evidence="5">
    <location>
        <begin position="356"/>
        <end position="424"/>
    </location>
</feature>
<feature type="transmembrane region" description="Helical" evidence="4">
    <location>
        <begin position="444"/>
        <end position="464"/>
    </location>
</feature>
<keyword evidence="4" id="KW-0812">Transmembrane</keyword>
<evidence type="ECO:0000256" key="1">
    <source>
        <dbReference type="ARBA" id="ARBA00022723"/>
    </source>
</evidence>
<keyword evidence="1" id="KW-0479">Metal-binding</keyword>
<accession>A0ABN8LKN6</accession>
<evidence type="ECO:0000256" key="2">
    <source>
        <dbReference type="ARBA" id="ARBA00022771"/>
    </source>
</evidence>
<dbReference type="InterPro" id="IPR009457">
    <property type="entry name" value="THH1/TOM1/TOM3_dom"/>
</dbReference>
<protein>
    <recommendedName>
        <fullName evidence="5">RING-CH-type domain-containing protein</fullName>
    </recommendedName>
</protein>
<evidence type="ECO:0000256" key="3">
    <source>
        <dbReference type="ARBA" id="ARBA00022833"/>
    </source>
</evidence>
<dbReference type="InterPro" id="IPR013083">
    <property type="entry name" value="Znf_RING/FYVE/PHD"/>
</dbReference>
<dbReference type="Pfam" id="PF23106">
    <property type="entry name" value="EGF_Teneurin"/>
    <property type="match status" value="1"/>
</dbReference>
<proteinExistence type="predicted"/>
<name>A0ABN8LKN6_9CNID</name>
<dbReference type="PANTHER" id="PTHR20893">
    <property type="entry name" value="LD08641P"/>
    <property type="match status" value="1"/>
</dbReference>
<dbReference type="Pfam" id="PF12906">
    <property type="entry name" value="RINGv"/>
    <property type="match status" value="1"/>
</dbReference>